<keyword evidence="2" id="KW-0560">Oxidoreductase</keyword>
<protein>
    <submittedName>
        <fullName evidence="3">Short chain dehydrogenase</fullName>
    </submittedName>
</protein>
<dbReference type="EMBL" id="FMZZ01000009">
    <property type="protein sequence ID" value="SDD29485.1"/>
    <property type="molecule type" value="Genomic_DNA"/>
</dbReference>
<evidence type="ECO:0000313" key="4">
    <source>
        <dbReference type="Proteomes" id="UP000199501"/>
    </source>
</evidence>
<dbReference type="STRING" id="1271860.SAMN05216174_109187"/>
<sequence>MAGLLSPPFMSSYNVTKAGVVALSESLRHELEPWGIGVTAVCPAFVNTNLANSFRSPDPALAEISAKLIRNGKLTAEDIAEQVRKAVLRNKFLLLTHREGRTAWWVKRFAPPVFRREISRAARRLRARIEETR</sequence>
<evidence type="ECO:0000256" key="1">
    <source>
        <dbReference type="ARBA" id="ARBA00006484"/>
    </source>
</evidence>
<gene>
    <name evidence="3" type="ORF">SAMN05216174_109187</name>
</gene>
<dbReference type="GO" id="GO:0016020">
    <property type="term" value="C:membrane"/>
    <property type="evidence" value="ECO:0007669"/>
    <property type="project" value="TreeGrafter"/>
</dbReference>
<dbReference type="InterPro" id="IPR036291">
    <property type="entry name" value="NAD(P)-bd_dom_sf"/>
</dbReference>
<comment type="similarity">
    <text evidence="1">Belongs to the short-chain dehydrogenases/reductases (SDR) family.</text>
</comment>
<name>A0A1G6TMD5_9PSEU</name>
<dbReference type="GO" id="GO:0016491">
    <property type="term" value="F:oxidoreductase activity"/>
    <property type="evidence" value="ECO:0007669"/>
    <property type="project" value="UniProtKB-KW"/>
</dbReference>
<dbReference type="PANTHER" id="PTHR44196:SF1">
    <property type="entry name" value="DEHYDROGENASE_REDUCTASE SDR FAMILY MEMBER 7B"/>
    <property type="match status" value="1"/>
</dbReference>
<dbReference type="PANTHER" id="PTHR44196">
    <property type="entry name" value="DEHYDROGENASE/REDUCTASE SDR FAMILY MEMBER 7B"/>
    <property type="match status" value="1"/>
</dbReference>
<reference evidence="4" key="1">
    <citation type="submission" date="2016-10" db="EMBL/GenBank/DDBJ databases">
        <authorList>
            <person name="Varghese N."/>
            <person name="Submissions S."/>
        </authorList>
    </citation>
    <scope>NUCLEOTIDE SEQUENCE [LARGE SCALE GENOMIC DNA]</scope>
    <source>
        <strain evidence="4">IBRC-M 10403</strain>
    </source>
</reference>
<organism evidence="3 4">
    <name type="scientific">Actinokineospora iranica</name>
    <dbReference type="NCBI Taxonomy" id="1271860"/>
    <lineage>
        <taxon>Bacteria</taxon>
        <taxon>Bacillati</taxon>
        <taxon>Actinomycetota</taxon>
        <taxon>Actinomycetes</taxon>
        <taxon>Pseudonocardiales</taxon>
        <taxon>Pseudonocardiaceae</taxon>
        <taxon>Actinokineospora</taxon>
    </lineage>
</organism>
<evidence type="ECO:0000313" key="3">
    <source>
        <dbReference type="EMBL" id="SDD29485.1"/>
    </source>
</evidence>
<dbReference type="Gene3D" id="3.40.50.720">
    <property type="entry name" value="NAD(P)-binding Rossmann-like Domain"/>
    <property type="match status" value="1"/>
</dbReference>
<dbReference type="Proteomes" id="UP000199501">
    <property type="component" value="Unassembled WGS sequence"/>
</dbReference>
<proteinExistence type="inferred from homology"/>
<dbReference type="PRINTS" id="PR00081">
    <property type="entry name" value="GDHRDH"/>
</dbReference>
<dbReference type="AlphaFoldDB" id="A0A1G6TMD5"/>
<accession>A0A1G6TMD5</accession>
<dbReference type="InterPro" id="IPR002347">
    <property type="entry name" value="SDR_fam"/>
</dbReference>
<dbReference type="SUPFAM" id="SSF51735">
    <property type="entry name" value="NAD(P)-binding Rossmann-fold domains"/>
    <property type="match status" value="1"/>
</dbReference>
<dbReference type="Pfam" id="PF00106">
    <property type="entry name" value="adh_short"/>
    <property type="match status" value="1"/>
</dbReference>
<evidence type="ECO:0000256" key="2">
    <source>
        <dbReference type="ARBA" id="ARBA00023002"/>
    </source>
</evidence>
<keyword evidence="4" id="KW-1185">Reference proteome</keyword>